<keyword evidence="3" id="KW-1185">Reference proteome</keyword>
<dbReference type="GeneID" id="64630501"/>
<organism evidence="2 3">
    <name type="scientific">Suillus subaureus</name>
    <dbReference type="NCBI Taxonomy" id="48587"/>
    <lineage>
        <taxon>Eukaryota</taxon>
        <taxon>Fungi</taxon>
        <taxon>Dikarya</taxon>
        <taxon>Basidiomycota</taxon>
        <taxon>Agaricomycotina</taxon>
        <taxon>Agaricomycetes</taxon>
        <taxon>Agaricomycetidae</taxon>
        <taxon>Boletales</taxon>
        <taxon>Suillineae</taxon>
        <taxon>Suillaceae</taxon>
        <taxon>Suillus</taxon>
    </lineage>
</organism>
<keyword evidence="1" id="KW-0812">Transmembrane</keyword>
<name>A0A9P7JA98_9AGAM</name>
<sequence length="66" mass="7269">MISVLTHGKASRTMCAGAAAVLRGSLQANSALSMTTQRHRLGQWVIWFGVGELMHYFIISWCITCV</sequence>
<feature type="non-terminal residue" evidence="2">
    <location>
        <position position="1"/>
    </location>
</feature>
<dbReference type="RefSeq" id="XP_041189638.1">
    <property type="nucleotide sequence ID" value="XM_041336484.1"/>
</dbReference>
<keyword evidence="1" id="KW-1133">Transmembrane helix</keyword>
<feature type="transmembrane region" description="Helical" evidence="1">
    <location>
        <begin position="44"/>
        <end position="63"/>
    </location>
</feature>
<gene>
    <name evidence="2" type="ORF">BJ212DRAFT_1376381</name>
</gene>
<keyword evidence="1" id="KW-0472">Membrane</keyword>
<proteinExistence type="predicted"/>
<protein>
    <submittedName>
        <fullName evidence="2">Uncharacterized protein</fullName>
    </submittedName>
</protein>
<accession>A0A9P7JA98</accession>
<reference evidence="2" key="1">
    <citation type="journal article" date="2020" name="New Phytol.">
        <title>Comparative genomics reveals dynamic genome evolution in host specialist ectomycorrhizal fungi.</title>
        <authorList>
            <person name="Lofgren L.A."/>
            <person name="Nguyen N.H."/>
            <person name="Vilgalys R."/>
            <person name="Ruytinx J."/>
            <person name="Liao H.L."/>
            <person name="Branco S."/>
            <person name="Kuo A."/>
            <person name="LaButti K."/>
            <person name="Lipzen A."/>
            <person name="Andreopoulos W."/>
            <person name="Pangilinan J."/>
            <person name="Riley R."/>
            <person name="Hundley H."/>
            <person name="Na H."/>
            <person name="Barry K."/>
            <person name="Grigoriev I.V."/>
            <person name="Stajich J.E."/>
            <person name="Kennedy P.G."/>
        </authorList>
    </citation>
    <scope>NUCLEOTIDE SEQUENCE</scope>
    <source>
        <strain evidence="2">MN1</strain>
    </source>
</reference>
<dbReference type="AlphaFoldDB" id="A0A9P7JA98"/>
<evidence type="ECO:0000313" key="3">
    <source>
        <dbReference type="Proteomes" id="UP000807769"/>
    </source>
</evidence>
<dbReference type="EMBL" id="JABBWG010000031">
    <property type="protein sequence ID" value="KAG1810858.1"/>
    <property type="molecule type" value="Genomic_DNA"/>
</dbReference>
<evidence type="ECO:0000313" key="2">
    <source>
        <dbReference type="EMBL" id="KAG1810858.1"/>
    </source>
</evidence>
<comment type="caution">
    <text evidence="2">The sequence shown here is derived from an EMBL/GenBank/DDBJ whole genome shotgun (WGS) entry which is preliminary data.</text>
</comment>
<dbReference type="Proteomes" id="UP000807769">
    <property type="component" value="Unassembled WGS sequence"/>
</dbReference>
<evidence type="ECO:0000256" key="1">
    <source>
        <dbReference type="SAM" id="Phobius"/>
    </source>
</evidence>